<dbReference type="AlphaFoldDB" id="A0AAE0LIG9"/>
<evidence type="ECO:0000313" key="2">
    <source>
        <dbReference type="Proteomes" id="UP001190700"/>
    </source>
</evidence>
<evidence type="ECO:0000313" key="1">
    <source>
        <dbReference type="EMBL" id="KAK3286606.1"/>
    </source>
</evidence>
<organism evidence="1 2">
    <name type="scientific">Cymbomonas tetramitiformis</name>
    <dbReference type="NCBI Taxonomy" id="36881"/>
    <lineage>
        <taxon>Eukaryota</taxon>
        <taxon>Viridiplantae</taxon>
        <taxon>Chlorophyta</taxon>
        <taxon>Pyramimonadophyceae</taxon>
        <taxon>Pyramimonadales</taxon>
        <taxon>Pyramimonadaceae</taxon>
        <taxon>Cymbomonas</taxon>
    </lineage>
</organism>
<accession>A0AAE0LIG9</accession>
<dbReference type="EMBL" id="LGRX02001216">
    <property type="protein sequence ID" value="KAK3286606.1"/>
    <property type="molecule type" value="Genomic_DNA"/>
</dbReference>
<gene>
    <name evidence="1" type="ORF">CYMTET_5832</name>
</gene>
<keyword evidence="2" id="KW-1185">Reference proteome</keyword>
<reference evidence="1 2" key="1">
    <citation type="journal article" date="2015" name="Genome Biol. Evol.">
        <title>Comparative Genomics of a Bacterivorous Green Alga Reveals Evolutionary Causalities and Consequences of Phago-Mixotrophic Mode of Nutrition.</title>
        <authorList>
            <person name="Burns J.A."/>
            <person name="Paasch A."/>
            <person name="Narechania A."/>
            <person name="Kim E."/>
        </authorList>
    </citation>
    <scope>NUCLEOTIDE SEQUENCE [LARGE SCALE GENOMIC DNA]</scope>
    <source>
        <strain evidence="1 2">PLY_AMNH</strain>
    </source>
</reference>
<sequence length="175" mass="19363">MPDLVNIASPVENSDVGLELERSADAPEFELSRLWLEIWLSAKVGADQPSAIALRAAPEELREHLVIHLTRPTELWFSGNETKLLDVKLANAYETLSAAKLQIARQAFRVTSEEVKPTLTKMIHPKAKLFVETLTLPAWPSLKDRGMCVSSVVSKPLTDAMRNLPPVQAVVLDVC</sequence>
<dbReference type="Proteomes" id="UP001190700">
    <property type="component" value="Unassembled WGS sequence"/>
</dbReference>
<comment type="caution">
    <text evidence="1">The sequence shown here is derived from an EMBL/GenBank/DDBJ whole genome shotgun (WGS) entry which is preliminary data.</text>
</comment>
<protein>
    <submittedName>
        <fullName evidence="1">Uncharacterized protein</fullName>
    </submittedName>
</protein>
<name>A0AAE0LIG9_9CHLO</name>
<proteinExistence type="predicted"/>